<dbReference type="PRINTS" id="PR00119">
    <property type="entry name" value="CATATPASE"/>
</dbReference>
<keyword evidence="9" id="KW-1185">Reference proteome</keyword>
<dbReference type="InterPro" id="IPR023298">
    <property type="entry name" value="ATPase_P-typ_TM_dom_sf"/>
</dbReference>
<accession>A0ABP5E799</accession>
<dbReference type="InterPro" id="IPR023214">
    <property type="entry name" value="HAD_sf"/>
</dbReference>
<keyword evidence="3" id="KW-1278">Translocase</keyword>
<dbReference type="RefSeq" id="WP_344066661.1">
    <property type="nucleotide sequence ID" value="NZ_BAAAPU010000011.1"/>
</dbReference>
<feature type="transmembrane region" description="Helical" evidence="6">
    <location>
        <begin position="251"/>
        <end position="276"/>
    </location>
</feature>
<feature type="domain" description="P-type ATPase A" evidence="7">
    <location>
        <begin position="102"/>
        <end position="201"/>
    </location>
</feature>
<dbReference type="Proteomes" id="UP001500013">
    <property type="component" value="Unassembled WGS sequence"/>
</dbReference>
<feature type="transmembrane region" description="Helical" evidence="6">
    <location>
        <begin position="679"/>
        <end position="701"/>
    </location>
</feature>
<dbReference type="Gene3D" id="3.40.50.1000">
    <property type="entry name" value="HAD superfamily/HAD-like"/>
    <property type="match status" value="1"/>
</dbReference>
<proteinExistence type="predicted"/>
<dbReference type="SFLD" id="SFLDF00027">
    <property type="entry name" value="p-type_atpase"/>
    <property type="match status" value="1"/>
</dbReference>
<feature type="transmembrane region" description="Helical" evidence="6">
    <location>
        <begin position="624"/>
        <end position="643"/>
    </location>
</feature>
<dbReference type="InterPro" id="IPR023299">
    <property type="entry name" value="ATPase_P-typ_cyto_dom_N"/>
</dbReference>
<evidence type="ECO:0000256" key="3">
    <source>
        <dbReference type="ARBA" id="ARBA00022967"/>
    </source>
</evidence>
<comment type="caution">
    <text evidence="8">The sequence shown here is derived from an EMBL/GenBank/DDBJ whole genome shotgun (WGS) entry which is preliminary data.</text>
</comment>
<evidence type="ECO:0000256" key="4">
    <source>
        <dbReference type="ARBA" id="ARBA00022989"/>
    </source>
</evidence>
<dbReference type="Pfam" id="PF00702">
    <property type="entry name" value="Hydrolase"/>
    <property type="match status" value="1"/>
</dbReference>
<protein>
    <submittedName>
        <fullName evidence="8">HAD-IC family P-type ATPase</fullName>
    </submittedName>
</protein>
<dbReference type="Pfam" id="PF00122">
    <property type="entry name" value="E1-E2_ATPase"/>
    <property type="match status" value="1"/>
</dbReference>
<dbReference type="PRINTS" id="PR00120">
    <property type="entry name" value="HATPASE"/>
</dbReference>
<dbReference type="InterPro" id="IPR008250">
    <property type="entry name" value="ATPase_P-typ_transduc_dom_A_sf"/>
</dbReference>
<dbReference type="InterPro" id="IPR044492">
    <property type="entry name" value="P_typ_ATPase_HD_dom"/>
</dbReference>
<evidence type="ECO:0000256" key="2">
    <source>
        <dbReference type="ARBA" id="ARBA00022692"/>
    </source>
</evidence>
<dbReference type="SFLD" id="SFLDG00002">
    <property type="entry name" value="C1.7:_P-type_atpase_like"/>
    <property type="match status" value="1"/>
</dbReference>
<feature type="transmembrane region" description="Helical" evidence="6">
    <location>
        <begin position="649"/>
        <end position="667"/>
    </location>
</feature>
<feature type="transmembrane region" description="Helical" evidence="6">
    <location>
        <begin position="763"/>
        <end position="786"/>
    </location>
</feature>
<evidence type="ECO:0000256" key="5">
    <source>
        <dbReference type="ARBA" id="ARBA00023136"/>
    </source>
</evidence>
<dbReference type="InterPro" id="IPR036412">
    <property type="entry name" value="HAD-like_sf"/>
</dbReference>
<evidence type="ECO:0000256" key="6">
    <source>
        <dbReference type="SAM" id="Phobius"/>
    </source>
</evidence>
<keyword evidence="5 6" id="KW-0472">Membrane</keyword>
<dbReference type="SFLD" id="SFLDS00003">
    <property type="entry name" value="Haloacid_Dehalogenase"/>
    <property type="match status" value="1"/>
</dbReference>
<dbReference type="EMBL" id="BAAAPU010000011">
    <property type="protein sequence ID" value="GAA1992754.1"/>
    <property type="molecule type" value="Genomic_DNA"/>
</dbReference>
<dbReference type="Gene3D" id="2.70.150.10">
    <property type="entry name" value="Calcium-transporting ATPase, cytoplasmic transduction domain A"/>
    <property type="match status" value="1"/>
</dbReference>
<dbReference type="SUPFAM" id="SSF56784">
    <property type="entry name" value="HAD-like"/>
    <property type="match status" value="1"/>
</dbReference>
<dbReference type="InterPro" id="IPR001757">
    <property type="entry name" value="P_typ_ATPase"/>
</dbReference>
<organism evidence="8 9">
    <name type="scientific">Terrabacter lapilli</name>
    <dbReference type="NCBI Taxonomy" id="436231"/>
    <lineage>
        <taxon>Bacteria</taxon>
        <taxon>Bacillati</taxon>
        <taxon>Actinomycetota</taxon>
        <taxon>Actinomycetes</taxon>
        <taxon>Micrococcales</taxon>
        <taxon>Intrasporangiaceae</taxon>
        <taxon>Terrabacter</taxon>
    </lineage>
</organism>
<dbReference type="Gene3D" id="1.20.1110.10">
    <property type="entry name" value="Calcium-transporting ATPase, transmembrane domain"/>
    <property type="match status" value="1"/>
</dbReference>
<reference evidence="9" key="1">
    <citation type="journal article" date="2019" name="Int. J. Syst. Evol. Microbiol.">
        <title>The Global Catalogue of Microorganisms (GCM) 10K type strain sequencing project: providing services to taxonomists for standard genome sequencing and annotation.</title>
        <authorList>
            <consortium name="The Broad Institute Genomics Platform"/>
            <consortium name="The Broad Institute Genome Sequencing Center for Infectious Disease"/>
            <person name="Wu L."/>
            <person name="Ma J."/>
        </authorList>
    </citation>
    <scope>NUCLEOTIDE SEQUENCE [LARGE SCALE GENOMIC DNA]</scope>
    <source>
        <strain evidence="9">JCM 15628</strain>
    </source>
</reference>
<evidence type="ECO:0000256" key="1">
    <source>
        <dbReference type="ARBA" id="ARBA00004651"/>
    </source>
</evidence>
<dbReference type="Gene3D" id="3.40.1110.10">
    <property type="entry name" value="Calcium-transporting ATPase, cytoplasmic domain N"/>
    <property type="match status" value="1"/>
</dbReference>
<evidence type="ECO:0000259" key="7">
    <source>
        <dbReference type="Pfam" id="PF00122"/>
    </source>
</evidence>
<dbReference type="PROSITE" id="PS00154">
    <property type="entry name" value="ATPASE_E1_E2"/>
    <property type="match status" value="1"/>
</dbReference>
<feature type="transmembrane region" description="Helical" evidence="6">
    <location>
        <begin position="792"/>
        <end position="811"/>
    </location>
</feature>
<gene>
    <name evidence="8" type="ORF">GCM10009817_38670</name>
</gene>
<feature type="transmembrane region" description="Helical" evidence="6">
    <location>
        <begin position="737"/>
        <end position="756"/>
    </location>
</feature>
<dbReference type="SUPFAM" id="SSF81653">
    <property type="entry name" value="Calcium ATPase, transduction domain A"/>
    <property type="match status" value="1"/>
</dbReference>
<sequence length="825" mass="86593">MTTPGESTLARTDGLTSAEVTDRVSRGAVNRLTERTSRSVGEIVRANVLTRFNAILGGLFVLVMVTGSFADGLFGLVLVVNSGIGIVQEYLAKRKLDRLALLNAPTTRVVRDGTVLVVATRDVVQDDLIELRTGDQVPADGTLLASAGLELDEANLTGESDPVAHDEGDEILSGTSVVAGSGRYHAKQVGADAYVNRIAADARRFTRTRSEIQESINVLLRYITWVIAVALPITIWSQWRTVGDQGWQQVVIRSAAGVVGLVPEGLVLLTSVAFLLSAVQLTRQQVLVQQLPAVEGLARVDVVCLDKTGTLTAGDIVFEEVWPLGGHDRDEIRGALGALADDPNANGTLAAIAAALPSPGWERTDTVPFNSARKWSAASFEGHPSWVLGAPEVLLAAQPRHSGPEAAEGARGAWGAGAIRAQVAELAEAGRRVVLLARSEGLPASGTLPADVEPAALVTLTEQVRPDAAATLRYFREQGVAVKVVSGDNPVTVAAVAREVGLEVGEPVDARTLADDDPEALREVLRTHTVFGRVTPEQKRAFVHALQADGHVVAMTGDGVNDALALKDADIGVAMGNGAQATRAVAELVLLDGRFAHLPDVLAEGRRVIGNVERVANLFVAKNAMSLVAILAAAVIAVPFPFLPRHLTLVSAVTIGIPAFFLALGPNRRRYLPGFLHRILRFAVPAGAVAGVAVIAAYLLAGSSYGVPVDEFASRCSVQPGSAAVADVACWQPGSGATITLLTVFFWILAVLARPFRPWKAALVAAMVGLAAGAFLVPAAAQFFYLDAPLPLVGQSLAVGVAGAVLVEVVYRTSPSLQAAHHVPD</sequence>
<name>A0ABP5E799_9MICO</name>
<dbReference type="InterPro" id="IPR018303">
    <property type="entry name" value="ATPase_P-typ_P_site"/>
</dbReference>
<dbReference type="PANTHER" id="PTHR42861">
    <property type="entry name" value="CALCIUM-TRANSPORTING ATPASE"/>
    <property type="match status" value="1"/>
</dbReference>
<comment type="subcellular location">
    <subcellularLocation>
        <location evidence="1">Cell membrane</location>
        <topology evidence="1">Multi-pass membrane protein</topology>
    </subcellularLocation>
</comment>
<dbReference type="NCBIfam" id="TIGR01494">
    <property type="entry name" value="ATPase_P-type"/>
    <property type="match status" value="2"/>
</dbReference>
<dbReference type="InterPro" id="IPR059000">
    <property type="entry name" value="ATPase_P-type_domA"/>
</dbReference>
<evidence type="ECO:0000313" key="8">
    <source>
        <dbReference type="EMBL" id="GAA1992754.1"/>
    </source>
</evidence>
<feature type="transmembrane region" description="Helical" evidence="6">
    <location>
        <begin position="219"/>
        <end position="239"/>
    </location>
</feature>
<keyword evidence="2 6" id="KW-0812">Transmembrane</keyword>
<dbReference type="SUPFAM" id="SSF81665">
    <property type="entry name" value="Calcium ATPase, transmembrane domain M"/>
    <property type="match status" value="1"/>
</dbReference>
<evidence type="ECO:0000313" key="9">
    <source>
        <dbReference type="Proteomes" id="UP001500013"/>
    </source>
</evidence>
<keyword evidence="4 6" id="KW-1133">Transmembrane helix</keyword>